<evidence type="ECO:0000256" key="4">
    <source>
        <dbReference type="ARBA" id="ARBA00022741"/>
    </source>
</evidence>
<keyword evidence="2 9" id="KW-0235">DNA replication</keyword>
<dbReference type="Gene3D" id="1.20.272.10">
    <property type="match status" value="1"/>
</dbReference>
<dbReference type="Gene3D" id="1.10.8.60">
    <property type="match status" value="1"/>
</dbReference>
<dbReference type="GO" id="GO:0046872">
    <property type="term" value="F:metal ion binding"/>
    <property type="evidence" value="ECO:0007669"/>
    <property type="project" value="UniProtKB-KW"/>
</dbReference>
<dbReference type="SMART" id="SM00382">
    <property type="entry name" value="AAA"/>
    <property type="match status" value="1"/>
</dbReference>
<keyword evidence="4 9" id="KW-0547">Nucleotide-binding</keyword>
<evidence type="ECO:0000259" key="10">
    <source>
        <dbReference type="SMART" id="SM00382"/>
    </source>
</evidence>
<evidence type="ECO:0000256" key="1">
    <source>
        <dbReference type="ARBA" id="ARBA00006360"/>
    </source>
</evidence>
<dbReference type="AlphaFoldDB" id="A0A1F5BWH7"/>
<dbReference type="CDD" id="cd00009">
    <property type="entry name" value="AAA"/>
    <property type="match status" value="1"/>
</dbReference>
<dbReference type="PANTHER" id="PTHR11669">
    <property type="entry name" value="REPLICATION FACTOR C / DNA POLYMERASE III GAMMA-TAU SUBUNIT"/>
    <property type="match status" value="1"/>
</dbReference>
<dbReference type="SUPFAM" id="SSF52540">
    <property type="entry name" value="P-loop containing nucleoside triphosphate hydrolases"/>
    <property type="match status" value="1"/>
</dbReference>
<evidence type="ECO:0000256" key="9">
    <source>
        <dbReference type="RuleBase" id="RU364063"/>
    </source>
</evidence>
<reference evidence="11 12" key="1">
    <citation type="journal article" date="2016" name="Nat. Commun.">
        <title>Thousands of microbial genomes shed light on interconnected biogeochemical processes in an aquifer system.</title>
        <authorList>
            <person name="Anantharaman K."/>
            <person name="Brown C.T."/>
            <person name="Hug L.A."/>
            <person name="Sharon I."/>
            <person name="Castelle C.J."/>
            <person name="Probst A.J."/>
            <person name="Thomas B.C."/>
            <person name="Singh A."/>
            <person name="Wilkins M.J."/>
            <person name="Karaoz U."/>
            <person name="Brodie E.L."/>
            <person name="Williams K.H."/>
            <person name="Hubbard S.S."/>
            <person name="Banfield J.F."/>
        </authorList>
    </citation>
    <scope>NUCLEOTIDE SEQUENCE [LARGE SCALE GENOMIC DNA]</scope>
</reference>
<evidence type="ECO:0000256" key="2">
    <source>
        <dbReference type="ARBA" id="ARBA00022705"/>
    </source>
</evidence>
<dbReference type="InterPro" id="IPR050238">
    <property type="entry name" value="DNA_Rep/Repair_Clamp_Loader"/>
</dbReference>
<comment type="subunit">
    <text evidence="9">DNA polymerase III contains a core (composed of alpha, epsilon and theta chains) that associates with a tau subunit. This core dimerizes to form the POLIII' complex. PolIII' associates with the gamma complex (composed of gamma, delta, delta', psi and chi chains) and with the beta chain to form the complete DNA polymerase III complex.</text>
</comment>
<dbReference type="NCBIfam" id="TIGR02397">
    <property type="entry name" value="dnaX_nterm"/>
    <property type="match status" value="1"/>
</dbReference>
<dbReference type="InterPro" id="IPR022754">
    <property type="entry name" value="DNA_pol_III_gamma-3"/>
</dbReference>
<keyword evidence="6 9" id="KW-0067">ATP-binding</keyword>
<keyword evidence="5" id="KW-0862">Zinc</keyword>
<name>A0A1F5BWH7_9BACT</name>
<keyword evidence="3" id="KW-0479">Metal-binding</keyword>
<dbReference type="InterPro" id="IPR012763">
    <property type="entry name" value="DNA_pol_III_sug/sutau_N"/>
</dbReference>
<organism evidence="11 12">
    <name type="scientific">Candidatus Azambacteria bacterium RIFCSPHIGHO2_01_46_10</name>
    <dbReference type="NCBI Taxonomy" id="1797293"/>
    <lineage>
        <taxon>Bacteria</taxon>
        <taxon>Candidatus Azamiibacteriota</taxon>
    </lineage>
</organism>
<keyword evidence="9" id="KW-0808">Transferase</keyword>
<comment type="function">
    <text evidence="9">DNA polymerase III is a complex, multichain enzyme responsible for most of the replicative synthesis in bacteria. This DNA polymerase also exhibits 3' to 5' exonuclease activity.</text>
</comment>
<dbReference type="GO" id="GO:0009360">
    <property type="term" value="C:DNA polymerase III complex"/>
    <property type="evidence" value="ECO:0007669"/>
    <property type="project" value="InterPro"/>
</dbReference>
<evidence type="ECO:0000256" key="3">
    <source>
        <dbReference type="ARBA" id="ARBA00022723"/>
    </source>
</evidence>
<dbReference type="Pfam" id="PF13177">
    <property type="entry name" value="DNA_pol3_delta2"/>
    <property type="match status" value="1"/>
</dbReference>
<dbReference type="Proteomes" id="UP000178395">
    <property type="component" value="Unassembled WGS sequence"/>
</dbReference>
<sequence length="363" mass="41467">MEPFVLYRKYRPKNFDEVVGQGAIIKVLKNAVNQKKLSHAYLFTGKHGTGKTTVARILAKAVNCFDEKNKPCNTCAQCEEFNSGKTLDLVEIDAASNRGIDEVRALKEAVNFLPFKNRFRVYIIDEVHMLTREAFNALLKTLEEPPKHIIFILATTSPDKLPQTIISRTEQYHFKRIPEKLIAENIFDIAKKEKIEIAKEAVWLIGFFADGSLRDAHGYLGKIIAAGESPIKEKTALEILGAPSQELVQNLIKAILEKKVENGLLLIRSAEENNLDAKIFTKFLLRIFRYMYLLNLEPDYQKELKDILGESEFGFISENHRKLNPSQYEMILINFLEVHRAISTTAIPYLPLELALYRIISKI</sequence>
<evidence type="ECO:0000256" key="5">
    <source>
        <dbReference type="ARBA" id="ARBA00022833"/>
    </source>
</evidence>
<protein>
    <recommendedName>
        <fullName evidence="9">DNA polymerase III subunit gamma/tau</fullName>
        <ecNumber evidence="9">2.7.7.7</ecNumber>
    </recommendedName>
</protein>
<evidence type="ECO:0000313" key="12">
    <source>
        <dbReference type="Proteomes" id="UP000178395"/>
    </source>
</evidence>
<dbReference type="Gene3D" id="3.40.50.300">
    <property type="entry name" value="P-loop containing nucleotide triphosphate hydrolases"/>
    <property type="match status" value="1"/>
</dbReference>
<comment type="catalytic activity">
    <reaction evidence="8 9">
        <text>DNA(n) + a 2'-deoxyribonucleoside 5'-triphosphate = DNA(n+1) + diphosphate</text>
        <dbReference type="Rhea" id="RHEA:22508"/>
        <dbReference type="Rhea" id="RHEA-COMP:17339"/>
        <dbReference type="Rhea" id="RHEA-COMP:17340"/>
        <dbReference type="ChEBI" id="CHEBI:33019"/>
        <dbReference type="ChEBI" id="CHEBI:61560"/>
        <dbReference type="ChEBI" id="CHEBI:173112"/>
        <dbReference type="EC" id="2.7.7.7"/>
    </reaction>
</comment>
<keyword evidence="9" id="KW-0548">Nucleotidyltransferase</keyword>
<dbReference type="InterPro" id="IPR027417">
    <property type="entry name" value="P-loop_NTPase"/>
</dbReference>
<feature type="domain" description="AAA+ ATPase" evidence="10">
    <location>
        <begin position="37"/>
        <end position="178"/>
    </location>
</feature>
<dbReference type="FunFam" id="3.40.50.300:FF:000014">
    <property type="entry name" value="DNA polymerase III subunit gamma/tau"/>
    <property type="match status" value="1"/>
</dbReference>
<proteinExistence type="inferred from homology"/>
<dbReference type="GO" id="GO:0006261">
    <property type="term" value="P:DNA-templated DNA replication"/>
    <property type="evidence" value="ECO:0007669"/>
    <property type="project" value="TreeGrafter"/>
</dbReference>
<evidence type="ECO:0000256" key="7">
    <source>
        <dbReference type="ARBA" id="ARBA00022932"/>
    </source>
</evidence>
<gene>
    <name evidence="9" type="primary">dnaX</name>
    <name evidence="11" type="ORF">A2W39_00425</name>
</gene>
<accession>A0A1F5BWH7</accession>
<evidence type="ECO:0000256" key="8">
    <source>
        <dbReference type="ARBA" id="ARBA00049244"/>
    </source>
</evidence>
<dbReference type="Pfam" id="PF12169">
    <property type="entry name" value="DNA_pol3_gamma3"/>
    <property type="match status" value="1"/>
</dbReference>
<evidence type="ECO:0000313" key="11">
    <source>
        <dbReference type="EMBL" id="OGD34971.1"/>
    </source>
</evidence>
<dbReference type="GO" id="GO:0003887">
    <property type="term" value="F:DNA-directed DNA polymerase activity"/>
    <property type="evidence" value="ECO:0007669"/>
    <property type="project" value="UniProtKB-KW"/>
</dbReference>
<evidence type="ECO:0000256" key="6">
    <source>
        <dbReference type="ARBA" id="ARBA00022840"/>
    </source>
</evidence>
<keyword evidence="7 9" id="KW-0239">DNA-directed DNA polymerase</keyword>
<comment type="caution">
    <text evidence="11">The sequence shown here is derived from an EMBL/GenBank/DDBJ whole genome shotgun (WGS) entry which is preliminary data.</text>
</comment>
<dbReference type="PRINTS" id="PR00300">
    <property type="entry name" value="CLPPROTEASEA"/>
</dbReference>
<comment type="similarity">
    <text evidence="1 9">Belongs to the DnaX/STICHEL family.</text>
</comment>
<dbReference type="PANTHER" id="PTHR11669:SF0">
    <property type="entry name" value="PROTEIN STICHEL-LIKE 2"/>
    <property type="match status" value="1"/>
</dbReference>
<dbReference type="EMBL" id="MEYJ01000054">
    <property type="protein sequence ID" value="OGD34971.1"/>
    <property type="molecule type" value="Genomic_DNA"/>
</dbReference>
<dbReference type="EC" id="2.7.7.7" evidence="9"/>
<dbReference type="GO" id="GO:0005524">
    <property type="term" value="F:ATP binding"/>
    <property type="evidence" value="ECO:0007669"/>
    <property type="project" value="UniProtKB-KW"/>
</dbReference>
<dbReference type="InterPro" id="IPR001270">
    <property type="entry name" value="ClpA/B"/>
</dbReference>
<dbReference type="InterPro" id="IPR003593">
    <property type="entry name" value="AAA+_ATPase"/>
</dbReference>